<proteinExistence type="predicted"/>
<dbReference type="EMBL" id="HE577328">
    <property type="protein sequence ID" value="CCC99640.1"/>
    <property type="molecule type" value="Genomic_DNA"/>
</dbReference>
<feature type="signal peptide" evidence="1">
    <location>
        <begin position="1"/>
        <end position="18"/>
    </location>
</feature>
<geneLocation type="plasmid" evidence="2 3">
    <name>AZOBR_p1</name>
</geneLocation>
<evidence type="ECO:0008006" key="4">
    <source>
        <dbReference type="Google" id="ProtNLM"/>
    </source>
</evidence>
<keyword evidence="1" id="KW-0732">Signal</keyword>
<evidence type="ECO:0000256" key="1">
    <source>
        <dbReference type="SAM" id="SignalP"/>
    </source>
</evidence>
<dbReference type="KEGG" id="abs:AZOBR_p110116"/>
<dbReference type="Proteomes" id="UP000007319">
    <property type="component" value="Plasmid AZOBR_p1"/>
</dbReference>
<gene>
    <name evidence="2" type="ORF">AZOBR_p110116</name>
</gene>
<reference evidence="2 3" key="1">
    <citation type="journal article" date="2011" name="PLoS Genet.">
        <title>Azospirillum genomes reveal transition of bacteria from aquatic to terrestrial environments.</title>
        <authorList>
            <person name="Wisniewski-Dye F."/>
            <person name="Borziak K."/>
            <person name="Khalsa-Moyers G."/>
            <person name="Alexandre G."/>
            <person name="Sukharnikov L.O."/>
            <person name="Wuichet K."/>
            <person name="Hurst G.B."/>
            <person name="McDonald W.H."/>
            <person name="Robertson J.S."/>
            <person name="Barbe V."/>
            <person name="Calteau A."/>
            <person name="Rouy Z."/>
            <person name="Mangenot S."/>
            <person name="Prigent-Combaret C."/>
            <person name="Normand P."/>
            <person name="Boyer M."/>
            <person name="Siguier P."/>
            <person name="Dessaux Y."/>
            <person name="Elmerich C."/>
            <person name="Condemine G."/>
            <person name="Krishnen G."/>
            <person name="Kennedy I."/>
            <person name="Paterson A.H."/>
            <person name="Gonzalez V."/>
            <person name="Mavingui P."/>
            <person name="Zhulin I.B."/>
        </authorList>
    </citation>
    <scope>NUCLEOTIDE SEQUENCE [LARGE SCALE GENOMIC DNA]</scope>
    <source>
        <strain evidence="2 3">Sp245</strain>
    </source>
</reference>
<keyword evidence="2" id="KW-0614">Plasmid</keyword>
<evidence type="ECO:0000313" key="3">
    <source>
        <dbReference type="Proteomes" id="UP000007319"/>
    </source>
</evidence>
<sequence length="62" mass="6584">MALGVPLSMGLFSNLVLAVSASRGQTLAWRVGTWRGSGQEPIAFVFYKSVLCGARPVDGKTQ</sequence>
<name>A0A9P1NNA6_9PROT</name>
<evidence type="ECO:0000313" key="2">
    <source>
        <dbReference type="EMBL" id="CCC99640.1"/>
    </source>
</evidence>
<dbReference type="AlphaFoldDB" id="A0A9P1NNA6"/>
<accession>A0A9P1NNA6</accession>
<keyword evidence="3" id="KW-1185">Reference proteome</keyword>
<protein>
    <recommendedName>
        <fullName evidence="4">Secreted protein</fullName>
    </recommendedName>
</protein>
<organism evidence="2 3">
    <name type="scientific">Azospirillum baldaniorum</name>
    <dbReference type="NCBI Taxonomy" id="1064539"/>
    <lineage>
        <taxon>Bacteria</taxon>
        <taxon>Pseudomonadati</taxon>
        <taxon>Pseudomonadota</taxon>
        <taxon>Alphaproteobacteria</taxon>
        <taxon>Rhodospirillales</taxon>
        <taxon>Azospirillaceae</taxon>
        <taxon>Azospirillum</taxon>
    </lineage>
</organism>
<feature type="chain" id="PRO_5040302859" description="Secreted protein" evidence="1">
    <location>
        <begin position="19"/>
        <end position="62"/>
    </location>
</feature>